<dbReference type="GO" id="GO:0009306">
    <property type="term" value="P:protein secretion"/>
    <property type="evidence" value="ECO:0007669"/>
    <property type="project" value="InterPro"/>
</dbReference>
<dbReference type="PANTHER" id="PTHR36985">
    <property type="entry name" value="TRANSLOCATION AND ASSEMBLY MODULE SUBUNIT TAMB"/>
    <property type="match status" value="1"/>
</dbReference>
<feature type="compositionally biased region" description="Low complexity" evidence="5">
    <location>
        <begin position="1320"/>
        <end position="1343"/>
    </location>
</feature>
<feature type="domain" description="Translocation and assembly module TamB C-terminal" evidence="7">
    <location>
        <begin position="1186"/>
        <end position="1267"/>
    </location>
</feature>
<dbReference type="InterPro" id="IPR007452">
    <property type="entry name" value="TamB_C"/>
</dbReference>
<keyword evidence="3 6" id="KW-1133">Transmembrane helix</keyword>
<name>A0A956NCJ2_UNCEI</name>
<feature type="non-terminal residue" evidence="8">
    <location>
        <position position="1391"/>
    </location>
</feature>
<organism evidence="8 9">
    <name type="scientific">Eiseniibacteriota bacterium</name>
    <dbReference type="NCBI Taxonomy" id="2212470"/>
    <lineage>
        <taxon>Bacteria</taxon>
        <taxon>Candidatus Eiseniibacteriota</taxon>
    </lineage>
</organism>
<keyword evidence="2 6" id="KW-0812">Transmembrane</keyword>
<comment type="subcellular location">
    <subcellularLocation>
        <location evidence="1">Membrane</location>
        <topology evidence="1">Single-pass membrane protein</topology>
    </subcellularLocation>
</comment>
<sequence length="1391" mass="147207">MSETTGQTNQPQGGRKRRPLWARVSFGLAALCLLVLALVIVAAIGFYTLPSLRLPVLRYVLSALDESLPGRLEHGSASWASPGTIEVRDVRWTTDTDTLAASDRLYLQVDVSSLLHRRIRVAELSAEAVDLDVPALQGTLAELSKGKQDTTGTGPTSIPYFRTGIVPSVPAAEIDEVSLGLARVRLPGGRTLQGTARFQADVTKESGGTFVLGPLDLSVRGEETTSLGGSLSLDLGTGTADGRLDLQWEPDWSAALVLESTGPDQFHLRLVDQVRGPTEADVANTPDGSIGLDLDVTLLREGLELRRVDVNGSLQVPPPELLAERPFVPALESFPETGAIVANLETRIEMSPFAANGTVTLEPNRLIETAHVEGGFADGAWKVESFELVSRDATLRGTGSGHGEALLADLRVRLDGPAFLEPWVPEPPDIGVLEADLTARLEGIPKTPRFRLDATAKGSVAETSFEDLTIRAETPALGEQPMDFAASAFTSDVTVDLRGRLDADFSAATVAPVRVREGRKTHPTGTKGPLGDIASAGTGRVDWSNGVTLRDVRVASDFGSARVDATIDTTSRASGRARVEWSELPTFLTTRMDLRAGLIDTLRRGIRRDGPFRIDAEFDSDPARERVRVSADLLLPGLATFEAFLPESTSTEGWGPIRGNVSAHGADWTALEWSVGASADGWLDGLAGSGALKENDVRVDSLTIDTFGAHLRASGSIGDQYDLEVRADVPSLGPIRDHFPVVPDSTDAALALVLQVTGPQERPELTAHGEGAFGMPGLFVPRLVLDLARDGGPLQGSIRLPEGLVTPGAELDRVALVASSRSDSLLPLDLALSANSDDIDARTRLVLHRLEDGWRADVDTLRIRAIEQTLESQVPFQLVAHPESERYEIGGLEMRGSIGELRADGFVEPGDAKLSLVAKLELPPRPRRLSVPREAWPREVEAEIHADGPRELSALVEARGFRLRSETVADLEVRAVSAPEGIELAAFVVADSDSLLRATGLVPGSVQIYPPELSVDRGDLQFDLQANGFPVPVPSPREEVRQERLYLDGTLRVRGTTTDPELSADLRGTFPEWPAMSSIALLARSTFGSVATTSGSSPDASTNLARLETNAAVVRVSSLPESKRGSVTRGIEGDSLLVANLGIPVRVNWQPFAVEFPQDETVEGKISSTNFPLSELTPLLPSNAAASGKVNLRVAVDGKLGDPGLDGSLTARDVVVELADGSRAAASGDLKVSGTGLRPVVRGSVDVKSGVLVVPESTKSLLPVEGQSRLWEAASADSSDGASASGSESAGTASSSEPLVEKQQAEEVAKGDANAREAARSSAASNGSVSSATASNTSNDGSSMKTRSNRTASGRASSRGGRASATPSGLPEIVPDLDVTVDIPGAVWIRG</sequence>
<accession>A0A956NCJ2</accession>
<evidence type="ECO:0000256" key="5">
    <source>
        <dbReference type="SAM" id="MobiDB-lite"/>
    </source>
</evidence>
<dbReference type="Proteomes" id="UP000739538">
    <property type="component" value="Unassembled WGS sequence"/>
</dbReference>
<dbReference type="GO" id="GO:0005886">
    <property type="term" value="C:plasma membrane"/>
    <property type="evidence" value="ECO:0007669"/>
    <property type="project" value="InterPro"/>
</dbReference>
<dbReference type="PANTHER" id="PTHR36985:SF1">
    <property type="entry name" value="TRANSLOCATION AND ASSEMBLY MODULE SUBUNIT TAMB"/>
    <property type="match status" value="1"/>
</dbReference>
<dbReference type="Pfam" id="PF04357">
    <property type="entry name" value="TamB"/>
    <property type="match status" value="1"/>
</dbReference>
<proteinExistence type="predicted"/>
<feature type="compositionally biased region" description="Low complexity" evidence="5">
    <location>
        <begin position="1272"/>
        <end position="1297"/>
    </location>
</feature>
<evidence type="ECO:0000256" key="1">
    <source>
        <dbReference type="ARBA" id="ARBA00004167"/>
    </source>
</evidence>
<evidence type="ECO:0000256" key="4">
    <source>
        <dbReference type="ARBA" id="ARBA00023136"/>
    </source>
</evidence>
<evidence type="ECO:0000256" key="3">
    <source>
        <dbReference type="ARBA" id="ARBA00022989"/>
    </source>
</evidence>
<evidence type="ECO:0000259" key="7">
    <source>
        <dbReference type="Pfam" id="PF04357"/>
    </source>
</evidence>
<reference evidence="8" key="2">
    <citation type="journal article" date="2021" name="Microbiome">
        <title>Successional dynamics and alternative stable states in a saline activated sludge microbial community over 9 years.</title>
        <authorList>
            <person name="Wang Y."/>
            <person name="Ye J."/>
            <person name="Ju F."/>
            <person name="Liu L."/>
            <person name="Boyd J.A."/>
            <person name="Deng Y."/>
            <person name="Parks D.H."/>
            <person name="Jiang X."/>
            <person name="Yin X."/>
            <person name="Woodcroft B.J."/>
            <person name="Tyson G.W."/>
            <person name="Hugenholtz P."/>
            <person name="Polz M.F."/>
            <person name="Zhang T."/>
        </authorList>
    </citation>
    <scope>NUCLEOTIDE SEQUENCE</scope>
    <source>
        <strain evidence="8">HKST-UBA02</strain>
    </source>
</reference>
<evidence type="ECO:0000256" key="6">
    <source>
        <dbReference type="SAM" id="Phobius"/>
    </source>
</evidence>
<gene>
    <name evidence="8" type="ORF">KDA27_13075</name>
</gene>
<feature type="transmembrane region" description="Helical" evidence="6">
    <location>
        <begin position="20"/>
        <end position="49"/>
    </location>
</feature>
<feature type="region of interest" description="Disordered" evidence="5">
    <location>
        <begin position="1272"/>
        <end position="1377"/>
    </location>
</feature>
<feature type="compositionally biased region" description="Basic and acidic residues" evidence="5">
    <location>
        <begin position="1299"/>
        <end position="1319"/>
    </location>
</feature>
<protein>
    <submittedName>
        <fullName evidence="8">Translocation/assembly module TamB domain-containing protein</fullName>
    </submittedName>
</protein>
<dbReference type="GO" id="GO:0097347">
    <property type="term" value="C:TAM protein secretion complex"/>
    <property type="evidence" value="ECO:0007669"/>
    <property type="project" value="TreeGrafter"/>
</dbReference>
<evidence type="ECO:0000313" key="9">
    <source>
        <dbReference type="Proteomes" id="UP000739538"/>
    </source>
</evidence>
<keyword evidence="4 6" id="KW-0472">Membrane</keyword>
<dbReference type="EMBL" id="JAGQHS010000064">
    <property type="protein sequence ID" value="MCA9756730.1"/>
    <property type="molecule type" value="Genomic_DNA"/>
</dbReference>
<evidence type="ECO:0000256" key="2">
    <source>
        <dbReference type="ARBA" id="ARBA00022692"/>
    </source>
</evidence>
<comment type="caution">
    <text evidence="8">The sequence shown here is derived from an EMBL/GenBank/DDBJ whole genome shotgun (WGS) entry which is preliminary data.</text>
</comment>
<reference evidence="8" key="1">
    <citation type="submission" date="2020-04" db="EMBL/GenBank/DDBJ databases">
        <authorList>
            <person name="Zhang T."/>
        </authorList>
    </citation>
    <scope>NUCLEOTIDE SEQUENCE</scope>
    <source>
        <strain evidence="8">HKST-UBA02</strain>
    </source>
</reference>
<evidence type="ECO:0000313" key="8">
    <source>
        <dbReference type="EMBL" id="MCA9756730.1"/>
    </source>
</evidence>
<feature type="compositionally biased region" description="Low complexity" evidence="5">
    <location>
        <begin position="1349"/>
        <end position="1369"/>
    </location>
</feature>